<comment type="similarity">
    <text evidence="1">Belongs to the short-chain dehydrogenases/reductases (SDR) family.</text>
</comment>
<accession>A0A852R5C4</accession>
<dbReference type="AlphaFoldDB" id="A0A852R5C4"/>
<keyword evidence="2" id="KW-0560">Oxidoreductase</keyword>
<dbReference type="PANTHER" id="PTHR24321:SF8">
    <property type="entry name" value="ESTRADIOL 17-BETA-DEHYDROGENASE 8-RELATED"/>
    <property type="match status" value="1"/>
</dbReference>
<keyword evidence="4" id="KW-1185">Reference proteome</keyword>
<dbReference type="InterPro" id="IPR002347">
    <property type="entry name" value="SDR_fam"/>
</dbReference>
<dbReference type="Proteomes" id="UP000582231">
    <property type="component" value="Unassembled WGS sequence"/>
</dbReference>
<gene>
    <name evidence="3" type="ORF">BJ958_000337</name>
</gene>
<evidence type="ECO:0000313" key="3">
    <source>
        <dbReference type="EMBL" id="NYD28791.1"/>
    </source>
</evidence>
<dbReference type="PANTHER" id="PTHR24321">
    <property type="entry name" value="DEHYDROGENASES, SHORT CHAIN"/>
    <property type="match status" value="1"/>
</dbReference>
<sequence>MSRTIAVTGSASGIGAALVRILEARGDRVITVDRVEADLVVDLASAEGRAAAVAGITERCDGVLDGLVTCAGTSVPSPLMVEVNYAGTVELVEGLQPALAASEAGRVAVVGSISGTQPNDPELVDLLLAGRTAAATDRAAALVEQGAPTRIYPSTKAAIARWARTTCIAPGWADAGVPLNVIAPGVILTPMSAGLVDDPRMRAVMDAAVPMPLNGYAEPEAPAELLAWLVSEANSHVTGQVIYVDGGAEATLRPAEHY</sequence>
<dbReference type="GO" id="GO:0016491">
    <property type="term" value="F:oxidoreductase activity"/>
    <property type="evidence" value="ECO:0007669"/>
    <property type="project" value="UniProtKB-KW"/>
</dbReference>
<dbReference type="PRINTS" id="PR00081">
    <property type="entry name" value="GDHRDH"/>
</dbReference>
<comment type="caution">
    <text evidence="3">The sequence shown here is derived from an EMBL/GenBank/DDBJ whole genome shotgun (WGS) entry which is preliminary data.</text>
</comment>
<dbReference type="SUPFAM" id="SSF51735">
    <property type="entry name" value="NAD(P)-binding Rossmann-fold domains"/>
    <property type="match status" value="1"/>
</dbReference>
<protein>
    <submittedName>
        <fullName evidence="3">NAD(P)-dependent dehydrogenase (Short-subunit alcohol dehydrogenase family)</fullName>
    </submittedName>
</protein>
<dbReference type="InterPro" id="IPR036291">
    <property type="entry name" value="NAD(P)-bd_dom_sf"/>
</dbReference>
<proteinExistence type="inferred from homology"/>
<dbReference type="RefSeq" id="WP_179724964.1">
    <property type="nucleotide sequence ID" value="NZ_BAABEF010000001.1"/>
</dbReference>
<name>A0A852R5C4_9ACTN</name>
<reference evidence="3 4" key="1">
    <citation type="submission" date="2020-07" db="EMBL/GenBank/DDBJ databases">
        <title>Sequencing the genomes of 1000 actinobacteria strains.</title>
        <authorList>
            <person name="Klenk H.-P."/>
        </authorList>
    </citation>
    <scope>NUCLEOTIDE SEQUENCE [LARGE SCALE GENOMIC DNA]</scope>
    <source>
        <strain evidence="3 4">DSM 19082</strain>
    </source>
</reference>
<evidence type="ECO:0000256" key="1">
    <source>
        <dbReference type="ARBA" id="ARBA00006484"/>
    </source>
</evidence>
<evidence type="ECO:0000313" key="4">
    <source>
        <dbReference type="Proteomes" id="UP000582231"/>
    </source>
</evidence>
<dbReference type="PROSITE" id="PS00061">
    <property type="entry name" value="ADH_SHORT"/>
    <property type="match status" value="1"/>
</dbReference>
<dbReference type="Pfam" id="PF00106">
    <property type="entry name" value="adh_short"/>
    <property type="match status" value="1"/>
</dbReference>
<dbReference type="EMBL" id="JACCBF010000001">
    <property type="protein sequence ID" value="NYD28791.1"/>
    <property type="molecule type" value="Genomic_DNA"/>
</dbReference>
<dbReference type="InterPro" id="IPR020904">
    <property type="entry name" value="Sc_DH/Rdtase_CS"/>
</dbReference>
<evidence type="ECO:0000256" key="2">
    <source>
        <dbReference type="ARBA" id="ARBA00023002"/>
    </source>
</evidence>
<organism evidence="3 4">
    <name type="scientific">Nocardioides kongjuensis</name>
    <dbReference type="NCBI Taxonomy" id="349522"/>
    <lineage>
        <taxon>Bacteria</taxon>
        <taxon>Bacillati</taxon>
        <taxon>Actinomycetota</taxon>
        <taxon>Actinomycetes</taxon>
        <taxon>Propionibacteriales</taxon>
        <taxon>Nocardioidaceae</taxon>
        <taxon>Nocardioides</taxon>
    </lineage>
</organism>
<dbReference type="Pfam" id="PF13561">
    <property type="entry name" value="adh_short_C2"/>
    <property type="match status" value="1"/>
</dbReference>
<dbReference type="Gene3D" id="3.40.50.720">
    <property type="entry name" value="NAD(P)-binding Rossmann-like Domain"/>
    <property type="match status" value="1"/>
</dbReference>